<protein>
    <submittedName>
        <fullName evidence="7">Protease IV</fullName>
    </submittedName>
</protein>
<dbReference type="EMBL" id="CP012333">
    <property type="protein sequence ID" value="AKV02977.1"/>
    <property type="molecule type" value="Genomic_DNA"/>
</dbReference>
<dbReference type="PANTHER" id="PTHR33209">
    <property type="entry name" value="PROTEASE 4"/>
    <property type="match status" value="1"/>
</dbReference>
<organism evidence="7 8">
    <name type="scientific">Labilithrix luteola</name>
    <dbReference type="NCBI Taxonomy" id="1391654"/>
    <lineage>
        <taxon>Bacteria</taxon>
        <taxon>Pseudomonadati</taxon>
        <taxon>Myxococcota</taxon>
        <taxon>Polyangia</taxon>
        <taxon>Polyangiales</taxon>
        <taxon>Labilitrichaceae</taxon>
        <taxon>Labilithrix</taxon>
    </lineage>
</organism>
<keyword evidence="4" id="KW-0720">Serine protease</keyword>
<evidence type="ECO:0000259" key="6">
    <source>
        <dbReference type="Pfam" id="PF01343"/>
    </source>
</evidence>
<evidence type="ECO:0000256" key="3">
    <source>
        <dbReference type="ARBA" id="ARBA00022801"/>
    </source>
</evidence>
<keyword evidence="8" id="KW-1185">Reference proteome</keyword>
<dbReference type="CDD" id="cd07018">
    <property type="entry name" value="S49_SppA_67K_type"/>
    <property type="match status" value="1"/>
</dbReference>
<keyword evidence="2 7" id="KW-0645">Protease</keyword>
<reference evidence="7 8" key="1">
    <citation type="submission" date="2015-08" db="EMBL/GenBank/DDBJ databases">
        <authorList>
            <person name="Babu N.S."/>
            <person name="Beckwith C.J."/>
            <person name="Beseler K.G."/>
            <person name="Brison A."/>
            <person name="Carone J.V."/>
            <person name="Caskin T.P."/>
            <person name="Diamond M."/>
            <person name="Durham M.E."/>
            <person name="Foxe J.M."/>
            <person name="Go M."/>
            <person name="Henderson B.A."/>
            <person name="Jones I.B."/>
            <person name="McGettigan J.A."/>
            <person name="Micheletti S.J."/>
            <person name="Nasrallah M.E."/>
            <person name="Ortiz D."/>
            <person name="Piller C.R."/>
            <person name="Privatt S.R."/>
            <person name="Schneider S.L."/>
            <person name="Sharp S."/>
            <person name="Smith T.C."/>
            <person name="Stanton J.D."/>
            <person name="Ullery H.E."/>
            <person name="Wilson R.J."/>
            <person name="Serrano M.G."/>
            <person name="Buck G."/>
            <person name="Lee V."/>
            <person name="Wang Y."/>
            <person name="Carvalho R."/>
            <person name="Voegtly L."/>
            <person name="Shi R."/>
            <person name="Duckworth R."/>
            <person name="Johnson A."/>
            <person name="Loviza R."/>
            <person name="Walstead R."/>
            <person name="Shah Z."/>
            <person name="Kiflezghi M."/>
            <person name="Wade K."/>
            <person name="Ball S.L."/>
            <person name="Bradley K.W."/>
            <person name="Asai D.J."/>
            <person name="Bowman C.A."/>
            <person name="Russell D.A."/>
            <person name="Pope W.H."/>
            <person name="Jacobs-Sera D."/>
            <person name="Hendrix R.W."/>
            <person name="Hatfull G.F."/>
        </authorList>
    </citation>
    <scope>NUCLEOTIDE SEQUENCE [LARGE SCALE GENOMIC DNA]</scope>
    <source>
        <strain evidence="7 8">DSM 27648</strain>
    </source>
</reference>
<dbReference type="InterPro" id="IPR002142">
    <property type="entry name" value="Peptidase_S49"/>
</dbReference>
<dbReference type="InterPro" id="IPR029045">
    <property type="entry name" value="ClpP/crotonase-like_dom_sf"/>
</dbReference>
<dbReference type="GO" id="GO:0008236">
    <property type="term" value="F:serine-type peptidase activity"/>
    <property type="evidence" value="ECO:0007669"/>
    <property type="project" value="UniProtKB-KW"/>
</dbReference>
<dbReference type="InterPro" id="IPR047217">
    <property type="entry name" value="S49_SppA_67K_type_N"/>
</dbReference>
<evidence type="ECO:0000313" key="8">
    <source>
        <dbReference type="Proteomes" id="UP000064967"/>
    </source>
</evidence>
<dbReference type="CDD" id="cd07023">
    <property type="entry name" value="S49_Sppa_N_C"/>
    <property type="match status" value="1"/>
</dbReference>
<dbReference type="PIRSF" id="PIRSF001217">
    <property type="entry name" value="Protease_4_SppA"/>
    <property type="match status" value="1"/>
</dbReference>
<dbReference type="InterPro" id="IPR047272">
    <property type="entry name" value="S49_SppA_C"/>
</dbReference>
<dbReference type="GO" id="GO:0006465">
    <property type="term" value="P:signal peptide processing"/>
    <property type="evidence" value="ECO:0007669"/>
    <property type="project" value="InterPro"/>
</dbReference>
<evidence type="ECO:0000256" key="1">
    <source>
        <dbReference type="ARBA" id="ARBA00008683"/>
    </source>
</evidence>
<dbReference type="Pfam" id="PF01343">
    <property type="entry name" value="Peptidase_S49"/>
    <property type="match status" value="2"/>
</dbReference>
<feature type="domain" description="Peptidase S49" evidence="6">
    <location>
        <begin position="106"/>
        <end position="256"/>
    </location>
</feature>
<evidence type="ECO:0000256" key="2">
    <source>
        <dbReference type="ARBA" id="ARBA00022670"/>
    </source>
</evidence>
<keyword evidence="3" id="KW-0378">Hydrolase</keyword>
<dbReference type="AlphaFoldDB" id="A0A0K1QBD0"/>
<name>A0A0K1QBD0_9BACT</name>
<dbReference type="InterPro" id="IPR004634">
    <property type="entry name" value="Pept_S49_pIV"/>
</dbReference>
<dbReference type="GO" id="GO:0016020">
    <property type="term" value="C:membrane"/>
    <property type="evidence" value="ECO:0007669"/>
    <property type="project" value="InterPro"/>
</dbReference>
<feature type="domain" description="Peptidase S49" evidence="6">
    <location>
        <begin position="363"/>
        <end position="525"/>
    </location>
</feature>
<dbReference type="PANTHER" id="PTHR33209:SF1">
    <property type="entry name" value="PEPTIDASE S49 DOMAIN-CONTAINING PROTEIN"/>
    <property type="match status" value="1"/>
</dbReference>
<dbReference type="Gene3D" id="6.20.330.10">
    <property type="match status" value="1"/>
</dbReference>
<gene>
    <name evidence="7" type="ORF">AKJ09_09640</name>
</gene>
<feature type="active site" description="Proton donor/acceptor" evidence="5">
    <location>
        <position position="176"/>
    </location>
</feature>
<sequence>MAMALLASVTSFGCEGRPRGERSSEAKPKTGPAVAVIDLAGGVPEKEAPSLFGMTGRKRSFDELLRSLDELVEESDDRKHVAVLVKFGSSHIGAARSQEIAEHLEKLREKKKVFCHGDSFSNATIMAAARGCSSVWVAPAGEVETVGLAAQVVYMRRLLADELHLSIDFLQIGKYKGAEEPITRDGPSPEARASLTSVLVDMRKSWLDTITKGRKQPGIAEAVEDGPYSPQRAKELGLVDEVGYPDDAYNTIKEQSGAVRDEILFGAGAEEKSDDFDELVRALAGESGATGPVALVRATGSIAMTSSGNGIFGGRGGIIEKEFDRTIRQLEKDDEVKAVVLRIDSPGGSALASDLMWHHLMKLRKKKPLVVSVGDMAASGGMYLASAGDFIFAEPMSIVGSIGVVGGKIAVGDALEKIGVHAETFPANTQKADAAARAAHDSLFVKWDDATRMRVRESMTAVYDLFLSRVAEGRSTRGRTITREHVAESAEGRIFGGEEGKRRGLVDEIGGLSAAIAKARELAGLPADAHVAVVGSKPSLLEALEPSGAAEEQMRSAALPSPMAVLERAAPDLVPFVASVAPLAEGERSVVAVPFAITVR</sequence>
<evidence type="ECO:0000256" key="4">
    <source>
        <dbReference type="ARBA" id="ARBA00022825"/>
    </source>
</evidence>
<evidence type="ECO:0000313" key="7">
    <source>
        <dbReference type="EMBL" id="AKV02977.1"/>
    </source>
</evidence>
<dbReference type="Proteomes" id="UP000064967">
    <property type="component" value="Chromosome"/>
</dbReference>
<dbReference type="STRING" id="1391654.AKJ09_09640"/>
<feature type="active site" description="Nucleophile" evidence="5">
    <location>
        <position position="379"/>
    </location>
</feature>
<comment type="similarity">
    <text evidence="1">Belongs to the peptidase S49 family.</text>
</comment>
<dbReference type="Gene3D" id="3.90.226.10">
    <property type="entry name" value="2-enoyl-CoA Hydratase, Chain A, domain 1"/>
    <property type="match status" value="3"/>
</dbReference>
<evidence type="ECO:0000256" key="5">
    <source>
        <dbReference type="PIRSR" id="PIRSR001217-1"/>
    </source>
</evidence>
<dbReference type="KEGG" id="llu:AKJ09_09640"/>
<dbReference type="SUPFAM" id="SSF52096">
    <property type="entry name" value="ClpP/crotonase"/>
    <property type="match status" value="2"/>
</dbReference>
<proteinExistence type="inferred from homology"/>
<accession>A0A0K1QBD0</accession>